<dbReference type="AlphaFoldDB" id="A0A2T4UKG5"/>
<dbReference type="Proteomes" id="UP000240739">
    <property type="component" value="Unassembled WGS sequence"/>
</dbReference>
<proteinExistence type="predicted"/>
<dbReference type="PRINTS" id="PR00411">
    <property type="entry name" value="PNDRDTASEI"/>
</dbReference>
<dbReference type="InterPro" id="IPR036188">
    <property type="entry name" value="FAD/NAD-bd_sf"/>
</dbReference>
<dbReference type="Pfam" id="PF13738">
    <property type="entry name" value="Pyr_redox_3"/>
    <property type="match status" value="1"/>
</dbReference>
<dbReference type="PANTHER" id="PTHR42877">
    <property type="entry name" value="L-ORNITHINE N(5)-MONOOXYGENASE-RELATED"/>
    <property type="match status" value="1"/>
</dbReference>
<dbReference type="EMBL" id="PYYB01000001">
    <property type="protein sequence ID" value="PTL59688.1"/>
    <property type="molecule type" value="Genomic_DNA"/>
</dbReference>
<dbReference type="PANTHER" id="PTHR42877:SF4">
    <property type="entry name" value="FAD_NAD(P)-BINDING DOMAIN-CONTAINING PROTEIN-RELATED"/>
    <property type="match status" value="1"/>
</dbReference>
<dbReference type="InterPro" id="IPR051209">
    <property type="entry name" value="FAD-bind_Monooxygenase_sf"/>
</dbReference>
<accession>A0A2T4UKG5</accession>
<gene>
    <name evidence="1" type="ORF">C7Y72_08510</name>
</gene>
<name>A0A2T4UKG5_9ACTN</name>
<keyword evidence="2" id="KW-1185">Reference proteome</keyword>
<dbReference type="OrthoDB" id="5168853at2"/>
<dbReference type="RefSeq" id="WP_107568331.1">
    <property type="nucleotide sequence ID" value="NZ_PYYB01000001.1"/>
</dbReference>
<protein>
    <submittedName>
        <fullName evidence="1">NAD(P)/FAD-dependent oxidoreductase</fullName>
    </submittedName>
</protein>
<dbReference type="PROSITE" id="PS51257">
    <property type="entry name" value="PROKAR_LIPOPROTEIN"/>
    <property type="match status" value="1"/>
</dbReference>
<evidence type="ECO:0000313" key="1">
    <source>
        <dbReference type="EMBL" id="PTL59688.1"/>
    </source>
</evidence>
<dbReference type="SUPFAM" id="SSF51905">
    <property type="entry name" value="FAD/NAD(P)-binding domain"/>
    <property type="match status" value="2"/>
</dbReference>
<reference evidence="1 2" key="1">
    <citation type="submission" date="2018-03" db="EMBL/GenBank/DDBJ databases">
        <title>Aquarubrobacter algicola gen. nov., sp. nov., a novel actinobacterium isolated from shallow eutrophic lake during the end of cyanobacterial harmful algal blooms.</title>
        <authorList>
            <person name="Chun S.J."/>
        </authorList>
    </citation>
    <scope>NUCLEOTIDE SEQUENCE [LARGE SCALE GENOMIC DNA]</scope>
    <source>
        <strain evidence="1 2">Seoho-28</strain>
    </source>
</reference>
<organism evidence="1 2">
    <name type="scientific">Paraconexibacter algicola</name>
    <dbReference type="NCBI Taxonomy" id="2133960"/>
    <lineage>
        <taxon>Bacteria</taxon>
        <taxon>Bacillati</taxon>
        <taxon>Actinomycetota</taxon>
        <taxon>Thermoleophilia</taxon>
        <taxon>Solirubrobacterales</taxon>
        <taxon>Paraconexibacteraceae</taxon>
        <taxon>Paraconexibacter</taxon>
    </lineage>
</organism>
<dbReference type="Gene3D" id="3.50.50.60">
    <property type="entry name" value="FAD/NAD(P)-binding domain"/>
    <property type="match status" value="2"/>
</dbReference>
<evidence type="ECO:0000313" key="2">
    <source>
        <dbReference type="Proteomes" id="UP000240739"/>
    </source>
</evidence>
<sequence length="500" mass="55285">MSRSGTRVVIVGAGFGGIGCAIELQQHGFRDITLLERGEQVGGTWFHNTYPGAACDVPSHLYSYSFATRTDWSHLCSPQAQILDYLQGVAAEHGVTGRTETGVEVASCTWSDTNVQWTVTATDGRTWEADAVVIATGQLHRLAYPRIPGLEQFEGDAFHSAEWNHDVPLAGRRVAVVGTGASAVQFVPEIAKEVGRLHVFQRSGNWFMPRRNRPYPALVRALIRHTPGLQAFRRRFIYHYGESLTAMIRNPRTLGRLGRLRATAFMRWQLRDAEVRRKAWPDYTFGCKRVLFSSKWLPALQRPNVELVTDAITAITPRGVVTADGLEREVDVIIYGTGFRTTDFMLPMTVTGRDGVALTDAWADGPHAHLGVTVPGFPSMFLMYGPNTNTSGGSIIVYLEAQAAYIRQALQHVRGRADAAAIEVRPEVEAASDRELQARFAGTAWTQCDSWYRNESGRIVTNWPGYMGEYTQRTAVLDPAEYTFVPAPERAPATAEPAAS</sequence>
<comment type="caution">
    <text evidence="1">The sequence shown here is derived from an EMBL/GenBank/DDBJ whole genome shotgun (WGS) entry which is preliminary data.</text>
</comment>